<dbReference type="OrthoDB" id="2343671at2759"/>
<protein>
    <submittedName>
        <fullName evidence="1">5856_t:CDS:1</fullName>
    </submittedName>
</protein>
<keyword evidence="2" id="KW-1185">Reference proteome</keyword>
<gene>
    <name evidence="1" type="ORF">FWILDA_LOCUS16209</name>
</gene>
<accession>A0A9W4T5Q9</accession>
<feature type="non-terminal residue" evidence="1">
    <location>
        <position position="1"/>
    </location>
</feature>
<organism evidence="1 2">
    <name type="scientific">Funneliformis geosporum</name>
    <dbReference type="NCBI Taxonomy" id="1117311"/>
    <lineage>
        <taxon>Eukaryota</taxon>
        <taxon>Fungi</taxon>
        <taxon>Fungi incertae sedis</taxon>
        <taxon>Mucoromycota</taxon>
        <taxon>Glomeromycotina</taxon>
        <taxon>Glomeromycetes</taxon>
        <taxon>Glomerales</taxon>
        <taxon>Glomeraceae</taxon>
        <taxon>Funneliformis</taxon>
    </lineage>
</organism>
<dbReference type="AlphaFoldDB" id="A0A9W4T5Q9"/>
<evidence type="ECO:0000313" key="2">
    <source>
        <dbReference type="Proteomes" id="UP001153678"/>
    </source>
</evidence>
<comment type="caution">
    <text evidence="1">The sequence shown here is derived from an EMBL/GenBank/DDBJ whole genome shotgun (WGS) entry which is preliminary data.</text>
</comment>
<sequence>CVKELLTIMFHTSTANPRLKMNVSEMHKELLKRIADREISKDNMPKIPTIAN</sequence>
<name>A0A9W4T5Q9_9GLOM</name>
<reference evidence="1" key="1">
    <citation type="submission" date="2022-08" db="EMBL/GenBank/DDBJ databases">
        <authorList>
            <person name="Kallberg Y."/>
            <person name="Tangrot J."/>
            <person name="Rosling A."/>
        </authorList>
    </citation>
    <scope>NUCLEOTIDE SEQUENCE</scope>
    <source>
        <strain evidence="1">Wild A</strain>
    </source>
</reference>
<proteinExistence type="predicted"/>
<evidence type="ECO:0000313" key="1">
    <source>
        <dbReference type="EMBL" id="CAI2193703.1"/>
    </source>
</evidence>
<dbReference type="Proteomes" id="UP001153678">
    <property type="component" value="Unassembled WGS sequence"/>
</dbReference>
<dbReference type="EMBL" id="CAMKVN010009951">
    <property type="protein sequence ID" value="CAI2193703.1"/>
    <property type="molecule type" value="Genomic_DNA"/>
</dbReference>